<dbReference type="PRINTS" id="PR00455">
    <property type="entry name" value="HTHTETR"/>
</dbReference>
<dbReference type="OrthoDB" id="8617654at2"/>
<name>A0A1X1REW6_MYCFA</name>
<dbReference type="FunFam" id="1.10.10.60:FF:000034">
    <property type="entry name" value="HTH-type transcriptional repressor FabR"/>
    <property type="match status" value="1"/>
</dbReference>
<keyword evidence="1" id="KW-0805">Transcription regulation</keyword>
<dbReference type="PROSITE" id="PS50977">
    <property type="entry name" value="HTH_TETR_2"/>
    <property type="match status" value="1"/>
</dbReference>
<comment type="caution">
    <text evidence="7">The sequence shown here is derived from an EMBL/GenBank/DDBJ whole genome shotgun (WGS) entry which is preliminary data.</text>
</comment>
<evidence type="ECO:0000313" key="8">
    <source>
        <dbReference type="Proteomes" id="UP000193484"/>
    </source>
</evidence>
<feature type="DNA-binding region" description="H-T-H motif" evidence="4">
    <location>
        <begin position="67"/>
        <end position="86"/>
    </location>
</feature>
<keyword evidence="2 4" id="KW-0238">DNA-binding</keyword>
<dbReference type="RefSeq" id="WP_085095285.1">
    <property type="nucleotide sequence ID" value="NZ_AP022603.1"/>
</dbReference>
<protein>
    <submittedName>
        <fullName evidence="7">TetR family transcriptional regulator</fullName>
    </submittedName>
</protein>
<dbReference type="InterPro" id="IPR050692">
    <property type="entry name" value="HTH_transcr_repressor_FabR"/>
</dbReference>
<feature type="domain" description="HTH tetR-type" evidence="6">
    <location>
        <begin position="44"/>
        <end position="104"/>
    </location>
</feature>
<keyword evidence="3" id="KW-0804">Transcription</keyword>
<dbReference type="InterPro" id="IPR001647">
    <property type="entry name" value="HTH_TetR"/>
</dbReference>
<dbReference type="InterPro" id="IPR023772">
    <property type="entry name" value="DNA-bd_HTH_TetR-type_CS"/>
</dbReference>
<dbReference type="SUPFAM" id="SSF46689">
    <property type="entry name" value="Homeodomain-like"/>
    <property type="match status" value="1"/>
</dbReference>
<sequence>MDSRTPKPSSGRAARIREARARSNSRSRGTTDAAVATSRDERKEATRRAILDAALDLLSERSFSALSLREVARGAGIAPTAFYRHFDSMDALGLVLIDESFRTLRDLLRSARTGQLDPSRIIESSIDILISGVRQEPEHWRFIARERHSGVATLRHAIRSEIRIITSELAVDLARIPGLTRWTHEDLNVLASLMVNSMISIAEATEDSTDPATVEQIRQTAVRQLRMMLVGVYNWRSGGQPSATEQLGPRSAAN</sequence>
<evidence type="ECO:0000313" key="7">
    <source>
        <dbReference type="EMBL" id="ORV04300.1"/>
    </source>
</evidence>
<dbReference type="EMBL" id="LQOJ01000031">
    <property type="protein sequence ID" value="ORV04300.1"/>
    <property type="molecule type" value="Genomic_DNA"/>
</dbReference>
<keyword evidence="8" id="KW-1185">Reference proteome</keyword>
<dbReference type="PANTHER" id="PTHR47752">
    <property type="entry name" value="HTH-TYPE TRANSCRIPTIONAL REPRESSOR FABR"/>
    <property type="match status" value="1"/>
</dbReference>
<proteinExistence type="predicted"/>
<evidence type="ECO:0000259" key="6">
    <source>
        <dbReference type="PROSITE" id="PS50977"/>
    </source>
</evidence>
<dbReference type="GO" id="GO:0003677">
    <property type="term" value="F:DNA binding"/>
    <property type="evidence" value="ECO:0007669"/>
    <property type="project" value="UniProtKB-UniRule"/>
</dbReference>
<organism evidence="7 8">
    <name type="scientific">Mycolicibacterium fallax</name>
    <name type="common">Mycobacterium fallax</name>
    <dbReference type="NCBI Taxonomy" id="1793"/>
    <lineage>
        <taxon>Bacteria</taxon>
        <taxon>Bacillati</taxon>
        <taxon>Actinomycetota</taxon>
        <taxon>Actinomycetes</taxon>
        <taxon>Mycobacteriales</taxon>
        <taxon>Mycobacteriaceae</taxon>
        <taxon>Mycolicibacterium</taxon>
    </lineage>
</organism>
<evidence type="ECO:0000256" key="3">
    <source>
        <dbReference type="ARBA" id="ARBA00023163"/>
    </source>
</evidence>
<reference evidence="7 8" key="1">
    <citation type="submission" date="2016-01" db="EMBL/GenBank/DDBJ databases">
        <title>The new phylogeny of the genus Mycobacterium.</title>
        <authorList>
            <person name="Tarcisio F."/>
            <person name="Conor M."/>
            <person name="Antonella G."/>
            <person name="Elisabetta G."/>
            <person name="Giulia F.S."/>
            <person name="Sara T."/>
            <person name="Anna F."/>
            <person name="Clotilde B."/>
            <person name="Roberto B."/>
            <person name="Veronica D.S."/>
            <person name="Fabio R."/>
            <person name="Monica P."/>
            <person name="Olivier J."/>
            <person name="Enrico T."/>
            <person name="Nicola S."/>
        </authorList>
    </citation>
    <scope>NUCLEOTIDE SEQUENCE [LARGE SCALE GENOMIC DNA]</scope>
    <source>
        <strain evidence="7 8">DSM 44179</strain>
    </source>
</reference>
<evidence type="ECO:0000256" key="1">
    <source>
        <dbReference type="ARBA" id="ARBA00023015"/>
    </source>
</evidence>
<dbReference type="Pfam" id="PF00440">
    <property type="entry name" value="TetR_N"/>
    <property type="match status" value="1"/>
</dbReference>
<evidence type="ECO:0000256" key="5">
    <source>
        <dbReference type="SAM" id="MobiDB-lite"/>
    </source>
</evidence>
<dbReference type="Gene3D" id="1.10.357.10">
    <property type="entry name" value="Tetracycline Repressor, domain 2"/>
    <property type="match status" value="1"/>
</dbReference>
<evidence type="ECO:0000256" key="2">
    <source>
        <dbReference type="ARBA" id="ARBA00023125"/>
    </source>
</evidence>
<dbReference type="InterPro" id="IPR009057">
    <property type="entry name" value="Homeodomain-like_sf"/>
</dbReference>
<dbReference type="STRING" id="1793.AWC04_09140"/>
<dbReference type="PROSITE" id="PS01081">
    <property type="entry name" value="HTH_TETR_1"/>
    <property type="match status" value="1"/>
</dbReference>
<feature type="region of interest" description="Disordered" evidence="5">
    <location>
        <begin position="1"/>
        <end position="41"/>
    </location>
</feature>
<dbReference type="AlphaFoldDB" id="A0A1X1REW6"/>
<dbReference type="PANTHER" id="PTHR47752:SF1">
    <property type="entry name" value="HTH-TYPE TRANSCRIPTIONAL REPRESSOR FABR"/>
    <property type="match status" value="1"/>
</dbReference>
<dbReference type="Proteomes" id="UP000193484">
    <property type="component" value="Unassembled WGS sequence"/>
</dbReference>
<accession>A0A1X1REW6</accession>
<dbReference type="Gene3D" id="1.10.10.60">
    <property type="entry name" value="Homeodomain-like"/>
    <property type="match status" value="1"/>
</dbReference>
<evidence type="ECO:0000256" key="4">
    <source>
        <dbReference type="PROSITE-ProRule" id="PRU00335"/>
    </source>
</evidence>
<gene>
    <name evidence="7" type="ORF">AWC04_09140</name>
</gene>